<comment type="subcellular location">
    <subcellularLocation>
        <location evidence="1">Membrane</location>
        <topology evidence="1">Multi-pass membrane protein</topology>
    </subcellularLocation>
</comment>
<comment type="similarity">
    <text evidence="2">Belongs to the major facilitator superfamily. Monocarboxylate porter (TC 2.A.1.13) family.</text>
</comment>
<dbReference type="Gene3D" id="1.20.1250.20">
    <property type="entry name" value="MFS general substrate transporter like domains"/>
    <property type="match status" value="1"/>
</dbReference>
<evidence type="ECO:0000313" key="7">
    <source>
        <dbReference type="Proteomes" id="UP000266152"/>
    </source>
</evidence>
<dbReference type="GO" id="GO:0016020">
    <property type="term" value="C:membrane"/>
    <property type="evidence" value="ECO:0007669"/>
    <property type="project" value="UniProtKB-SubCell"/>
</dbReference>
<name>A0A395S900_FUSSP</name>
<reference evidence="6 7" key="1">
    <citation type="journal article" date="2018" name="PLoS Pathog.">
        <title>Evolution of structural diversity of trichothecenes, a family of toxins produced by plant pathogenic and entomopathogenic fungi.</title>
        <authorList>
            <person name="Proctor R.H."/>
            <person name="McCormick S.P."/>
            <person name="Kim H.S."/>
            <person name="Cardoza R.E."/>
            <person name="Stanley A.M."/>
            <person name="Lindo L."/>
            <person name="Kelly A."/>
            <person name="Brown D.W."/>
            <person name="Lee T."/>
            <person name="Vaughan M.M."/>
            <person name="Alexander N.J."/>
            <person name="Busman M."/>
            <person name="Gutierrez S."/>
        </authorList>
    </citation>
    <scope>NUCLEOTIDE SEQUENCE [LARGE SCALE GENOMIC DNA]</scope>
    <source>
        <strain evidence="6 7">NRRL 3299</strain>
    </source>
</reference>
<keyword evidence="5" id="KW-0472">Membrane</keyword>
<keyword evidence="7" id="KW-1185">Reference proteome</keyword>
<keyword evidence="5" id="KW-0812">Transmembrane</keyword>
<feature type="transmembrane region" description="Helical" evidence="5">
    <location>
        <begin position="344"/>
        <end position="362"/>
    </location>
</feature>
<dbReference type="InterPro" id="IPR036259">
    <property type="entry name" value="MFS_trans_sf"/>
</dbReference>
<dbReference type="AlphaFoldDB" id="A0A395S900"/>
<evidence type="ECO:0000256" key="2">
    <source>
        <dbReference type="ARBA" id="ARBA00006727"/>
    </source>
</evidence>
<keyword evidence="5" id="KW-1133">Transmembrane helix</keyword>
<feature type="transmembrane region" description="Helical" evidence="5">
    <location>
        <begin position="291"/>
        <end position="308"/>
    </location>
</feature>
<gene>
    <name evidence="6" type="ORF">FSPOR_5137</name>
</gene>
<feature type="compositionally biased region" description="Basic and acidic residues" evidence="4">
    <location>
        <begin position="17"/>
        <end position="30"/>
    </location>
</feature>
<feature type="transmembrane region" description="Helical" evidence="5">
    <location>
        <begin position="177"/>
        <end position="197"/>
    </location>
</feature>
<proteinExistence type="inferred from homology"/>
<evidence type="ECO:0000256" key="5">
    <source>
        <dbReference type="SAM" id="Phobius"/>
    </source>
</evidence>
<dbReference type="Pfam" id="PF07690">
    <property type="entry name" value="MFS_1"/>
    <property type="match status" value="1"/>
</dbReference>
<feature type="transmembrane region" description="Helical" evidence="5">
    <location>
        <begin position="145"/>
        <end position="165"/>
    </location>
</feature>
<dbReference type="PANTHER" id="PTHR11360:SF130">
    <property type="entry name" value="MAJOR FACILITATOR SUPERFAMILY (MFS) PROFILE DOMAIN-CONTAINING PROTEIN-RELATED"/>
    <property type="match status" value="1"/>
</dbReference>
<feature type="compositionally biased region" description="Polar residues" evidence="4">
    <location>
        <begin position="1"/>
        <end position="11"/>
    </location>
</feature>
<dbReference type="SUPFAM" id="SSF103473">
    <property type="entry name" value="MFS general substrate transporter"/>
    <property type="match status" value="1"/>
</dbReference>
<sequence>MVPQQEQNTDSDANHSIIEEPKSEAPETRSEGVLSPDDTSDVSPPPDGGWKAWLCTLCGHFLFMNTWGFINSFGIFQTYYTTFLKRDPSDISWIGSIQVFLSFFVGAFIGRYIDSGHLRLVLSCGTVLVLIGIFTASLSTEYWQLILSQGICCGLGNGFLVTPAVSVTSTYFAKRRSLAIGISTCGSVTGALVFSSMARQLLPTAGFGWTMRAIGFVQAATLSFVVLCMKTRLPPTKSGRLVEWVAFKKLDYTFFTVGMFFNFWAVFFGYYYIAPYSRDILTQTLTYTDSLNLLLILNGVGVFGRMIANHYADTFGPLEMLIPSCLVAAIAMFSWIAVHTPSQAYVWTVFYGIIGVIVTNVLPVTMKFTSFAAALAGLTSVNAAWESIYIVNSRRGNEISSGCAYYADNASAWGRRPDDYIDVTHGQHHVWEGKRTACRFGSGVTFNVDINADAFEQRYNAWVGGGNNGFKQFTCHKTHDRGVTVPTLYTVDGWTVQGIYWCREYVGDT</sequence>
<feature type="region of interest" description="Disordered" evidence="4">
    <location>
        <begin position="1"/>
        <end position="45"/>
    </location>
</feature>
<dbReference type="InterPro" id="IPR050327">
    <property type="entry name" value="Proton-linked_MCT"/>
</dbReference>
<dbReference type="InterPro" id="IPR011701">
    <property type="entry name" value="MFS"/>
</dbReference>
<evidence type="ECO:0000256" key="4">
    <source>
        <dbReference type="SAM" id="MobiDB-lite"/>
    </source>
</evidence>
<comment type="caution">
    <text evidence="6">The sequence shown here is derived from an EMBL/GenBank/DDBJ whole genome shotgun (WGS) entry which is preliminary data.</text>
</comment>
<protein>
    <submittedName>
        <fullName evidence="6">Major facilitator superfamily transporter</fullName>
    </submittedName>
</protein>
<dbReference type="GO" id="GO:0022857">
    <property type="term" value="F:transmembrane transporter activity"/>
    <property type="evidence" value="ECO:0007669"/>
    <property type="project" value="InterPro"/>
</dbReference>
<dbReference type="Proteomes" id="UP000266152">
    <property type="component" value="Unassembled WGS sequence"/>
</dbReference>
<dbReference type="EMBL" id="PXOF01000067">
    <property type="protein sequence ID" value="RGP68667.1"/>
    <property type="molecule type" value="Genomic_DNA"/>
</dbReference>
<evidence type="ECO:0000313" key="6">
    <source>
        <dbReference type="EMBL" id="RGP68667.1"/>
    </source>
</evidence>
<feature type="transmembrane region" description="Helical" evidence="5">
    <location>
        <begin position="91"/>
        <end position="113"/>
    </location>
</feature>
<evidence type="ECO:0000256" key="3">
    <source>
        <dbReference type="ARBA" id="ARBA00023180"/>
    </source>
</evidence>
<keyword evidence="3" id="KW-0325">Glycoprotein</keyword>
<feature type="transmembrane region" description="Helical" evidence="5">
    <location>
        <begin position="250"/>
        <end position="271"/>
    </location>
</feature>
<dbReference type="PANTHER" id="PTHR11360">
    <property type="entry name" value="MONOCARBOXYLATE TRANSPORTER"/>
    <property type="match status" value="1"/>
</dbReference>
<feature type="transmembrane region" description="Helical" evidence="5">
    <location>
        <begin position="61"/>
        <end position="79"/>
    </location>
</feature>
<evidence type="ECO:0000256" key="1">
    <source>
        <dbReference type="ARBA" id="ARBA00004141"/>
    </source>
</evidence>
<feature type="transmembrane region" description="Helical" evidence="5">
    <location>
        <begin position="209"/>
        <end position="229"/>
    </location>
</feature>
<feature type="transmembrane region" description="Helical" evidence="5">
    <location>
        <begin position="120"/>
        <end position="139"/>
    </location>
</feature>
<organism evidence="6 7">
    <name type="scientific">Fusarium sporotrichioides</name>
    <dbReference type="NCBI Taxonomy" id="5514"/>
    <lineage>
        <taxon>Eukaryota</taxon>
        <taxon>Fungi</taxon>
        <taxon>Dikarya</taxon>
        <taxon>Ascomycota</taxon>
        <taxon>Pezizomycotina</taxon>
        <taxon>Sordariomycetes</taxon>
        <taxon>Hypocreomycetidae</taxon>
        <taxon>Hypocreales</taxon>
        <taxon>Nectriaceae</taxon>
        <taxon>Fusarium</taxon>
    </lineage>
</organism>
<accession>A0A395S900</accession>
<feature type="transmembrane region" description="Helical" evidence="5">
    <location>
        <begin position="320"/>
        <end position="338"/>
    </location>
</feature>